<evidence type="ECO:0000256" key="1">
    <source>
        <dbReference type="SAM" id="Phobius"/>
    </source>
</evidence>
<reference evidence="2 3" key="1">
    <citation type="journal article" date="2018" name="Sci. Rep.">
        <title>Genomic signatures of local adaptation to the degree of environmental predictability in rotifers.</title>
        <authorList>
            <person name="Franch-Gras L."/>
            <person name="Hahn C."/>
            <person name="Garcia-Roger E.M."/>
            <person name="Carmona M.J."/>
            <person name="Serra M."/>
            <person name="Gomez A."/>
        </authorList>
    </citation>
    <scope>NUCLEOTIDE SEQUENCE [LARGE SCALE GENOMIC DNA]</scope>
    <source>
        <strain evidence="2">HYR1</strain>
    </source>
</reference>
<dbReference type="EMBL" id="REGN01000430">
    <property type="protein sequence ID" value="RNA41974.1"/>
    <property type="molecule type" value="Genomic_DNA"/>
</dbReference>
<dbReference type="Proteomes" id="UP000276133">
    <property type="component" value="Unassembled WGS sequence"/>
</dbReference>
<feature type="transmembrane region" description="Helical" evidence="1">
    <location>
        <begin position="28"/>
        <end position="49"/>
    </location>
</feature>
<protein>
    <submittedName>
        <fullName evidence="2">Uncharacterized protein</fullName>
    </submittedName>
</protein>
<keyword evidence="3" id="KW-1185">Reference proteome</keyword>
<dbReference type="AlphaFoldDB" id="A0A3M7T1R8"/>
<evidence type="ECO:0000313" key="3">
    <source>
        <dbReference type="Proteomes" id="UP000276133"/>
    </source>
</evidence>
<sequence>MNLKVYDYQNQTVILCTLDPVLNNYREIIHIILRTVLPFTIMLIANVTLIKAVRTSRLKEYYFASSLIIMNSYFLANLIPLELSKILAGIFSSQISIFSGVITIIYFVATYVSAFNHIWVSTIKICKIDFTGLLNPLKIHVLFIHQESLSGLFLTSTLD</sequence>
<gene>
    <name evidence="2" type="ORF">BpHYR1_031513</name>
</gene>
<feature type="transmembrane region" description="Helical" evidence="1">
    <location>
        <begin position="86"/>
        <end position="109"/>
    </location>
</feature>
<evidence type="ECO:0000313" key="2">
    <source>
        <dbReference type="EMBL" id="RNA41974.1"/>
    </source>
</evidence>
<keyword evidence="1" id="KW-0812">Transmembrane</keyword>
<comment type="caution">
    <text evidence="2">The sequence shown here is derived from an EMBL/GenBank/DDBJ whole genome shotgun (WGS) entry which is preliminary data.</text>
</comment>
<accession>A0A3M7T1R8</accession>
<feature type="transmembrane region" description="Helical" evidence="1">
    <location>
        <begin position="61"/>
        <end position="80"/>
    </location>
</feature>
<keyword evidence="1" id="KW-0472">Membrane</keyword>
<organism evidence="2 3">
    <name type="scientific">Brachionus plicatilis</name>
    <name type="common">Marine rotifer</name>
    <name type="synonym">Brachionus muelleri</name>
    <dbReference type="NCBI Taxonomy" id="10195"/>
    <lineage>
        <taxon>Eukaryota</taxon>
        <taxon>Metazoa</taxon>
        <taxon>Spiralia</taxon>
        <taxon>Gnathifera</taxon>
        <taxon>Rotifera</taxon>
        <taxon>Eurotatoria</taxon>
        <taxon>Monogononta</taxon>
        <taxon>Pseudotrocha</taxon>
        <taxon>Ploima</taxon>
        <taxon>Brachionidae</taxon>
        <taxon>Brachionus</taxon>
    </lineage>
</organism>
<keyword evidence="1" id="KW-1133">Transmembrane helix</keyword>
<proteinExistence type="predicted"/>
<name>A0A3M7T1R8_BRAPC</name>